<dbReference type="InterPro" id="IPR019741">
    <property type="entry name" value="Galactokinase_CS"/>
</dbReference>
<dbReference type="InterPro" id="IPR019539">
    <property type="entry name" value="GalKase_N"/>
</dbReference>
<name>A0A1J4KEY6_9EUKA</name>
<dbReference type="Gene3D" id="3.30.70.890">
    <property type="entry name" value="GHMP kinase, C-terminal domain"/>
    <property type="match status" value="1"/>
</dbReference>
<keyword evidence="2" id="KW-0808">Transferase</keyword>
<dbReference type="InterPro" id="IPR013750">
    <property type="entry name" value="GHMP_kinase_C_dom"/>
</dbReference>
<dbReference type="PANTHER" id="PTHR10457:SF7">
    <property type="entry name" value="GALACTOKINASE-RELATED"/>
    <property type="match status" value="1"/>
</dbReference>
<dbReference type="Gene3D" id="3.30.230.10">
    <property type="match status" value="1"/>
</dbReference>
<proteinExistence type="inferred from homology"/>
<dbReference type="SUPFAM" id="SSF54211">
    <property type="entry name" value="Ribosomal protein S5 domain 2-like"/>
    <property type="match status" value="1"/>
</dbReference>
<dbReference type="SUPFAM" id="SSF55060">
    <property type="entry name" value="GHMP Kinase, C-terminal domain"/>
    <property type="match status" value="1"/>
</dbReference>
<dbReference type="InterPro" id="IPR036554">
    <property type="entry name" value="GHMP_kinase_C_sf"/>
</dbReference>
<dbReference type="GO" id="GO:0006012">
    <property type="term" value="P:galactose metabolic process"/>
    <property type="evidence" value="ECO:0007669"/>
    <property type="project" value="InterPro"/>
</dbReference>
<dbReference type="PRINTS" id="PR00959">
    <property type="entry name" value="MEVGALKINASE"/>
</dbReference>
<dbReference type="PIRSF" id="PIRSF000530">
    <property type="entry name" value="Galactokinase"/>
    <property type="match status" value="1"/>
</dbReference>
<dbReference type="PROSITE" id="PS00106">
    <property type="entry name" value="GALACTOKINASE"/>
    <property type="match status" value="1"/>
</dbReference>
<reference evidence="9" key="1">
    <citation type="submission" date="2016-10" db="EMBL/GenBank/DDBJ databases">
        <authorList>
            <person name="Benchimol M."/>
            <person name="Almeida L.G."/>
            <person name="Vasconcelos A.T."/>
            <person name="Perreira-Neves A."/>
            <person name="Rosa I.A."/>
            <person name="Tasca T."/>
            <person name="Bogo M.R."/>
            <person name="de Souza W."/>
        </authorList>
    </citation>
    <scope>NUCLEOTIDE SEQUENCE [LARGE SCALE GENOMIC DNA]</scope>
    <source>
        <strain evidence="9">K</strain>
    </source>
</reference>
<evidence type="ECO:0000256" key="1">
    <source>
        <dbReference type="ARBA" id="ARBA00006566"/>
    </source>
</evidence>
<dbReference type="EMBL" id="MLAK01000624">
    <property type="protein sequence ID" value="OHT10017.1"/>
    <property type="molecule type" value="Genomic_DNA"/>
</dbReference>
<dbReference type="RefSeq" id="XP_068363153.1">
    <property type="nucleotide sequence ID" value="XM_068501670.1"/>
</dbReference>
<evidence type="ECO:0000313" key="10">
    <source>
        <dbReference type="Proteomes" id="UP000179807"/>
    </source>
</evidence>
<dbReference type="GO" id="GO:0005524">
    <property type="term" value="F:ATP binding"/>
    <property type="evidence" value="ECO:0007669"/>
    <property type="project" value="UniProtKB-KW"/>
</dbReference>
<dbReference type="Proteomes" id="UP000179807">
    <property type="component" value="Unassembled WGS sequence"/>
</dbReference>
<feature type="domain" description="GHMP kinase C-terminal" evidence="7">
    <location>
        <begin position="307"/>
        <end position="382"/>
    </location>
</feature>
<dbReference type="PROSITE" id="PS00627">
    <property type="entry name" value="GHMP_KINASES_ATP"/>
    <property type="match status" value="1"/>
</dbReference>
<comment type="caution">
    <text evidence="9">The sequence shown here is derived from an EMBL/GenBank/DDBJ whole genome shotgun (WGS) entry which is preliminary data.</text>
</comment>
<dbReference type="OrthoDB" id="187738at2759"/>
<dbReference type="Pfam" id="PF10509">
    <property type="entry name" value="GalKase_gal_bdg"/>
    <property type="match status" value="1"/>
</dbReference>
<dbReference type="NCBIfam" id="TIGR00131">
    <property type="entry name" value="gal_kin"/>
    <property type="match status" value="1"/>
</dbReference>
<comment type="similarity">
    <text evidence="1">Belongs to the GHMP kinase family. GalK subfamily.</text>
</comment>
<dbReference type="PANTHER" id="PTHR10457">
    <property type="entry name" value="MEVALONATE KINASE/GALACTOKINASE"/>
    <property type="match status" value="1"/>
</dbReference>
<gene>
    <name evidence="9" type="ORF">TRFO_20930</name>
</gene>
<dbReference type="PRINTS" id="PR00473">
    <property type="entry name" value="GALCTOKINASE"/>
</dbReference>
<dbReference type="GeneID" id="94836374"/>
<dbReference type="Pfam" id="PF08544">
    <property type="entry name" value="GHMP_kinases_C"/>
    <property type="match status" value="1"/>
</dbReference>
<sequence length="406" mass="43976">MCEFCKDDKIVQHMIPQFQAKFGAAPTFAGRAPGRVNLIGEHIDYCGFAVFPMALEGKHTTVLGRLTDSGKICVRNTDPANYPDEDVPSVDASAKLVATNTWAQYCESAVKQYCLEAGFIIKGIDLLVHGLVPIASGLSSSAALLCSIASALDVAQGLAHEKQGLVHCTIEAEHRVGMNCGGMDQSISIFGKKGYACVIGFCPPSVKLVKLPNAHFVVAHCMERAAKLEGYDTNCYNHRVLEVRRCAELMKDGCKTIGEVVKAVGGFDPAIELAKKLPKSEGNLVLRDRALHVLTESRRVLQMEGASLEEWGKLMCQSHESCSKLYHCSCDALDELVKDGMAAGALGGRLTGAGWGGCTIFMLKPSDNPNTFIHKLKETYYKRHHIAEPIIFATSPGEGAHAFKFE</sequence>
<keyword evidence="5" id="KW-0067">ATP-binding</keyword>
<evidence type="ECO:0000256" key="2">
    <source>
        <dbReference type="ARBA" id="ARBA00022679"/>
    </source>
</evidence>
<keyword evidence="10" id="KW-1185">Reference proteome</keyword>
<evidence type="ECO:0000259" key="7">
    <source>
        <dbReference type="Pfam" id="PF08544"/>
    </source>
</evidence>
<evidence type="ECO:0000313" key="9">
    <source>
        <dbReference type="EMBL" id="OHT10017.1"/>
    </source>
</evidence>
<dbReference type="GO" id="GO:0005829">
    <property type="term" value="C:cytosol"/>
    <property type="evidence" value="ECO:0007669"/>
    <property type="project" value="TreeGrafter"/>
</dbReference>
<feature type="domain" description="GHMP kinase N-terminal" evidence="6">
    <location>
        <begin position="105"/>
        <end position="192"/>
    </location>
</feature>
<keyword evidence="4" id="KW-0418">Kinase</keyword>
<keyword evidence="3" id="KW-0547">Nucleotide-binding</keyword>
<dbReference type="InterPro" id="IPR006204">
    <property type="entry name" value="GHMP_kinase_N_dom"/>
</dbReference>
<dbReference type="Pfam" id="PF00288">
    <property type="entry name" value="GHMP_kinases_N"/>
    <property type="match status" value="1"/>
</dbReference>
<feature type="domain" description="Galactokinase N-terminal" evidence="8">
    <location>
        <begin position="17"/>
        <end position="59"/>
    </location>
</feature>
<evidence type="ECO:0000256" key="4">
    <source>
        <dbReference type="ARBA" id="ARBA00022777"/>
    </source>
</evidence>
<dbReference type="AlphaFoldDB" id="A0A1J4KEY6"/>
<dbReference type="InterPro" id="IPR000705">
    <property type="entry name" value="Galactokinase"/>
</dbReference>
<organism evidence="9 10">
    <name type="scientific">Tritrichomonas foetus</name>
    <dbReference type="NCBI Taxonomy" id="1144522"/>
    <lineage>
        <taxon>Eukaryota</taxon>
        <taxon>Metamonada</taxon>
        <taxon>Parabasalia</taxon>
        <taxon>Tritrichomonadida</taxon>
        <taxon>Tritrichomonadidae</taxon>
        <taxon>Tritrichomonas</taxon>
    </lineage>
</organism>
<dbReference type="InterPro" id="IPR020568">
    <property type="entry name" value="Ribosomal_Su5_D2-typ_SF"/>
</dbReference>
<evidence type="ECO:0000256" key="5">
    <source>
        <dbReference type="ARBA" id="ARBA00022840"/>
    </source>
</evidence>
<dbReference type="InterPro" id="IPR006203">
    <property type="entry name" value="GHMP_knse_ATP-bd_CS"/>
</dbReference>
<evidence type="ECO:0000256" key="3">
    <source>
        <dbReference type="ARBA" id="ARBA00022741"/>
    </source>
</evidence>
<dbReference type="VEuPathDB" id="TrichDB:TRFO_20930"/>
<evidence type="ECO:0000259" key="8">
    <source>
        <dbReference type="Pfam" id="PF10509"/>
    </source>
</evidence>
<dbReference type="GO" id="GO:0004335">
    <property type="term" value="F:galactokinase activity"/>
    <property type="evidence" value="ECO:0007669"/>
    <property type="project" value="InterPro"/>
</dbReference>
<protein>
    <submittedName>
        <fullName evidence="9">Galactokinase family protein</fullName>
    </submittedName>
</protein>
<dbReference type="InterPro" id="IPR014721">
    <property type="entry name" value="Ribsml_uS5_D2-typ_fold_subgr"/>
</dbReference>
<evidence type="ECO:0000259" key="6">
    <source>
        <dbReference type="Pfam" id="PF00288"/>
    </source>
</evidence>
<dbReference type="InterPro" id="IPR006206">
    <property type="entry name" value="Mevalonate/galactokinase"/>
</dbReference>
<accession>A0A1J4KEY6</accession>